<dbReference type="HOGENOM" id="CLU_3357863_0_0_6"/>
<evidence type="ECO:0000313" key="2">
    <source>
        <dbReference type="Proteomes" id="UP000005268"/>
    </source>
</evidence>
<dbReference type="Proteomes" id="UP000005268">
    <property type="component" value="Chromosome"/>
</dbReference>
<reference evidence="1 2" key="1">
    <citation type="journal article" date="2012" name="J. Bacteriol.">
        <title>Complete Genome Sequence of the Naphthalene-Degrading Pseudomonas putida Strain ND6.</title>
        <authorList>
            <person name="Li S."/>
            <person name="Zhao H."/>
            <person name="Li Y."/>
            <person name="Niu S."/>
            <person name="Cai B."/>
        </authorList>
    </citation>
    <scope>NUCLEOTIDE SEQUENCE [LARGE SCALE GENOMIC DNA]</scope>
    <source>
        <strain evidence="1 2">ND6</strain>
    </source>
</reference>
<protein>
    <submittedName>
        <fullName evidence="1">Uncharacterized protein</fullName>
    </submittedName>
</protein>
<proteinExistence type="predicted"/>
<dbReference type="KEGG" id="ppi:YSA_02673"/>
<gene>
    <name evidence="1" type="ORF">YSA_02673</name>
</gene>
<dbReference type="AlphaFoldDB" id="I3URV3"/>
<name>I3URV3_PSEPU</name>
<sequence>MMAMITAKLARIRWRKVQFFTFSPQEFTTSGKIAEV</sequence>
<dbReference type="EMBL" id="CP003588">
    <property type="protein sequence ID" value="AFK68224.1"/>
    <property type="molecule type" value="Genomic_DNA"/>
</dbReference>
<organism evidence="1 2">
    <name type="scientific">Pseudomonas putida ND6</name>
    <dbReference type="NCBI Taxonomy" id="231023"/>
    <lineage>
        <taxon>Bacteria</taxon>
        <taxon>Pseudomonadati</taxon>
        <taxon>Pseudomonadota</taxon>
        <taxon>Gammaproteobacteria</taxon>
        <taxon>Pseudomonadales</taxon>
        <taxon>Pseudomonadaceae</taxon>
        <taxon>Pseudomonas</taxon>
    </lineage>
</organism>
<accession>I3URV3</accession>
<evidence type="ECO:0000313" key="1">
    <source>
        <dbReference type="EMBL" id="AFK68224.1"/>
    </source>
</evidence>